<dbReference type="Pfam" id="PF17252">
    <property type="entry name" value="DUF5319"/>
    <property type="match status" value="1"/>
</dbReference>
<proteinExistence type="predicted"/>
<accession>I7JWY3</accession>
<sequence length="147" mass="16583">MLRAGVSDNWGNCRPGQLQPRIDRVFFDSQMPEDPFANDPRDPAAFLMEDEEFEPLSDEERAGVQRDLTIALECERMLAPKGVHGIFFYCEECAENHYFSWTILISNMRATLADNPSPIHEPGADINPANYVPWEYAVGYVDGAAGR</sequence>
<organism evidence="1 2">
    <name type="scientific">Corynebacterium otitidis ATCC 51513</name>
    <dbReference type="NCBI Taxonomy" id="883169"/>
    <lineage>
        <taxon>Bacteria</taxon>
        <taxon>Bacillati</taxon>
        <taxon>Actinomycetota</taxon>
        <taxon>Actinomycetes</taxon>
        <taxon>Mycobacteriales</taxon>
        <taxon>Corynebacteriaceae</taxon>
        <taxon>Corynebacterium</taxon>
    </lineage>
</organism>
<dbReference type="EMBL" id="CAJZ01000218">
    <property type="protein sequence ID" value="CCI84196.1"/>
    <property type="molecule type" value="Genomic_DNA"/>
</dbReference>
<dbReference type="InterPro" id="IPR035165">
    <property type="entry name" value="DUF5319"/>
</dbReference>
<dbReference type="AlphaFoldDB" id="I7JWY3"/>
<name>I7JWY3_9CORY</name>
<evidence type="ECO:0008006" key="3">
    <source>
        <dbReference type="Google" id="ProtNLM"/>
    </source>
</evidence>
<comment type="caution">
    <text evidence="1">The sequence shown here is derived from an EMBL/GenBank/DDBJ whole genome shotgun (WGS) entry which is preliminary data.</text>
</comment>
<dbReference type="Proteomes" id="UP000011016">
    <property type="component" value="Unassembled WGS sequence"/>
</dbReference>
<gene>
    <name evidence="1" type="ORF">BN46_1484</name>
</gene>
<evidence type="ECO:0000313" key="2">
    <source>
        <dbReference type="Proteomes" id="UP000011016"/>
    </source>
</evidence>
<evidence type="ECO:0000313" key="1">
    <source>
        <dbReference type="EMBL" id="CCI84196.1"/>
    </source>
</evidence>
<protein>
    <recommendedName>
        <fullName evidence="3">DUF5319 domain-containing protein</fullName>
    </recommendedName>
</protein>
<reference evidence="1 2" key="1">
    <citation type="journal article" date="2012" name="J. Bacteriol.">
        <title>Draft Genome Sequence of Turicella otitidis ATCC 51513, Isolated from Middle Ear Fluid from a Child with Otitis Media.</title>
        <authorList>
            <person name="Brinkrolf K."/>
            <person name="Schneider J."/>
            <person name="Knecht M."/>
            <person name="Ruckert C."/>
            <person name="Tauch A."/>
        </authorList>
    </citation>
    <scope>NUCLEOTIDE SEQUENCE [LARGE SCALE GENOMIC DNA]</scope>
    <source>
        <strain evidence="1 2">ATCC 51513</strain>
    </source>
</reference>